<sequence>LVFQVRISTAQYPVPSSHPSQPSFDSLEDMVRDSMGNDYQACMKVCALARDGYQCLLTGMIDHTSYIKCVGLQAKAEHEKLPLARLEVAHILNEPTTQGNDPEGDSSSALAILESFGFSEFSDKFNKSEGIHEVWNLLSLEHNVHQRFDNFELWFEATEELHCYKVCFSDEQDRVSFTSKSSRLCIDSFVVDFSSKDEQLPPPHPLLLALHATCARVAHMSGATEFFDQIEWDAEEAI</sequence>
<gene>
    <name evidence="3" type="ORF">L210DRAFT_3383148</name>
    <name evidence="2" type="ORF">L210DRAFT_3421307</name>
</gene>
<accession>A0AAD4BFU0</accession>
<name>A0AAD4BFU0_BOLED</name>
<dbReference type="EMBL" id="WHUW01000001">
    <property type="protein sequence ID" value="KAF8452065.1"/>
    <property type="molecule type" value="Genomic_DNA"/>
</dbReference>
<reference evidence="2" key="2">
    <citation type="journal article" date="2020" name="Nat. Commun.">
        <title>Large-scale genome sequencing of mycorrhizal fungi provides insights into the early evolution of symbiotic traits.</title>
        <authorList>
            <person name="Miyauchi S."/>
            <person name="Kiss E."/>
            <person name="Kuo A."/>
            <person name="Drula E."/>
            <person name="Kohler A."/>
            <person name="Sanchez-Garcia M."/>
            <person name="Morin E."/>
            <person name="Andreopoulos B."/>
            <person name="Barry K.W."/>
            <person name="Bonito G."/>
            <person name="Buee M."/>
            <person name="Carver A."/>
            <person name="Chen C."/>
            <person name="Cichocki N."/>
            <person name="Clum A."/>
            <person name="Culley D."/>
            <person name="Crous P.W."/>
            <person name="Fauchery L."/>
            <person name="Girlanda M."/>
            <person name="Hayes R.D."/>
            <person name="Keri Z."/>
            <person name="LaButti K."/>
            <person name="Lipzen A."/>
            <person name="Lombard V."/>
            <person name="Magnuson J."/>
            <person name="Maillard F."/>
            <person name="Murat C."/>
            <person name="Nolan M."/>
            <person name="Ohm R.A."/>
            <person name="Pangilinan J."/>
            <person name="Pereira M.F."/>
            <person name="Perotto S."/>
            <person name="Peter M."/>
            <person name="Pfister S."/>
            <person name="Riley R."/>
            <person name="Sitrit Y."/>
            <person name="Stielow J.B."/>
            <person name="Szollosi G."/>
            <person name="Zifcakova L."/>
            <person name="Stursova M."/>
            <person name="Spatafora J.W."/>
            <person name="Tedersoo L."/>
            <person name="Vaario L.M."/>
            <person name="Yamada A."/>
            <person name="Yan M."/>
            <person name="Wang P."/>
            <person name="Xu J."/>
            <person name="Bruns T."/>
            <person name="Baldrian P."/>
            <person name="Vilgalys R."/>
            <person name="Dunand C."/>
            <person name="Henrissat B."/>
            <person name="Grigoriev I.V."/>
            <person name="Hibbett D."/>
            <person name="Nagy L.G."/>
            <person name="Martin F.M."/>
        </authorList>
    </citation>
    <scope>NUCLEOTIDE SEQUENCE</scope>
    <source>
        <strain evidence="2">BED1</strain>
    </source>
</reference>
<dbReference type="InterPro" id="IPR003615">
    <property type="entry name" value="HNH_nuc"/>
</dbReference>
<reference evidence="2" key="1">
    <citation type="submission" date="2019-10" db="EMBL/GenBank/DDBJ databases">
        <authorList>
            <consortium name="DOE Joint Genome Institute"/>
            <person name="Kuo A."/>
            <person name="Miyauchi S."/>
            <person name="Kiss E."/>
            <person name="Drula E."/>
            <person name="Kohler A."/>
            <person name="Sanchez-Garcia M."/>
            <person name="Andreopoulos B."/>
            <person name="Barry K.W."/>
            <person name="Bonito G."/>
            <person name="Buee M."/>
            <person name="Carver A."/>
            <person name="Chen C."/>
            <person name="Cichocki N."/>
            <person name="Clum A."/>
            <person name="Culley D."/>
            <person name="Crous P.W."/>
            <person name="Fauchery L."/>
            <person name="Girlanda M."/>
            <person name="Hayes R."/>
            <person name="Keri Z."/>
            <person name="LaButti K."/>
            <person name="Lipzen A."/>
            <person name="Lombard V."/>
            <person name="Magnuson J."/>
            <person name="Maillard F."/>
            <person name="Morin E."/>
            <person name="Murat C."/>
            <person name="Nolan M."/>
            <person name="Ohm R."/>
            <person name="Pangilinan J."/>
            <person name="Pereira M."/>
            <person name="Perotto S."/>
            <person name="Peter M."/>
            <person name="Riley R."/>
            <person name="Sitrit Y."/>
            <person name="Stielow B."/>
            <person name="Szollosi G."/>
            <person name="Zifcakova L."/>
            <person name="Stursova M."/>
            <person name="Spatafora J.W."/>
            <person name="Tedersoo L."/>
            <person name="Vaario L.-M."/>
            <person name="Yamada A."/>
            <person name="Yan M."/>
            <person name="Wang P."/>
            <person name="Xu J."/>
            <person name="Bruns T."/>
            <person name="Baldrian P."/>
            <person name="Vilgalys R."/>
            <person name="Henrissat B."/>
            <person name="Grigoriev I.V."/>
            <person name="Hibbett D."/>
            <person name="Nagy L.G."/>
            <person name="Martin F.M."/>
        </authorList>
    </citation>
    <scope>NUCLEOTIDE SEQUENCE</scope>
    <source>
        <strain evidence="2">BED1</strain>
    </source>
</reference>
<keyword evidence="4" id="KW-1185">Reference proteome</keyword>
<organism evidence="2 4">
    <name type="scientific">Boletus edulis BED1</name>
    <dbReference type="NCBI Taxonomy" id="1328754"/>
    <lineage>
        <taxon>Eukaryota</taxon>
        <taxon>Fungi</taxon>
        <taxon>Dikarya</taxon>
        <taxon>Basidiomycota</taxon>
        <taxon>Agaricomycotina</taxon>
        <taxon>Agaricomycetes</taxon>
        <taxon>Agaricomycetidae</taxon>
        <taxon>Boletales</taxon>
        <taxon>Boletineae</taxon>
        <taxon>Boletaceae</taxon>
        <taxon>Boletoideae</taxon>
        <taxon>Boletus</taxon>
    </lineage>
</organism>
<comment type="caution">
    <text evidence="2">The sequence shown here is derived from an EMBL/GenBank/DDBJ whole genome shotgun (WGS) entry which is preliminary data.</text>
</comment>
<proteinExistence type="predicted"/>
<evidence type="ECO:0000313" key="4">
    <source>
        <dbReference type="Proteomes" id="UP001194468"/>
    </source>
</evidence>
<evidence type="ECO:0000313" key="3">
    <source>
        <dbReference type="EMBL" id="KAF8452065.1"/>
    </source>
</evidence>
<dbReference type="Proteomes" id="UP001194468">
    <property type="component" value="Unassembled WGS sequence"/>
</dbReference>
<dbReference type="Pfam" id="PF13391">
    <property type="entry name" value="HNH_2"/>
    <property type="match status" value="1"/>
</dbReference>
<evidence type="ECO:0000259" key="1">
    <source>
        <dbReference type="Pfam" id="PF13391"/>
    </source>
</evidence>
<dbReference type="AlphaFoldDB" id="A0AAD4BFU0"/>
<evidence type="ECO:0000313" key="2">
    <source>
        <dbReference type="EMBL" id="KAF8425413.1"/>
    </source>
</evidence>
<dbReference type="EMBL" id="WHUW01000095">
    <property type="protein sequence ID" value="KAF8425413.1"/>
    <property type="molecule type" value="Genomic_DNA"/>
</dbReference>
<feature type="non-terminal residue" evidence="2">
    <location>
        <position position="1"/>
    </location>
</feature>
<protein>
    <recommendedName>
        <fullName evidence="1">HNH nuclease domain-containing protein</fullName>
    </recommendedName>
</protein>
<feature type="domain" description="HNH nuclease" evidence="1">
    <location>
        <begin position="55"/>
        <end position="155"/>
    </location>
</feature>